<comment type="subcellular location">
    <subcellularLocation>
        <location evidence="1">Membrane</location>
        <topology evidence="1">Multi-pass membrane protein</topology>
    </subcellularLocation>
</comment>
<organism evidence="7 8">
    <name type="scientific">Calorimonas adulescens</name>
    <dbReference type="NCBI Taxonomy" id="2606906"/>
    <lineage>
        <taxon>Bacteria</taxon>
        <taxon>Bacillati</taxon>
        <taxon>Bacillota</taxon>
        <taxon>Clostridia</taxon>
        <taxon>Thermoanaerobacterales</taxon>
        <taxon>Thermoanaerobacteraceae</taxon>
        <taxon>Calorimonas</taxon>
    </lineage>
</organism>
<keyword evidence="3 6" id="KW-0812">Transmembrane</keyword>
<dbReference type="Pfam" id="PF02361">
    <property type="entry name" value="CbiQ"/>
    <property type="match status" value="1"/>
</dbReference>
<keyword evidence="8" id="KW-1185">Reference proteome</keyword>
<proteinExistence type="predicted"/>
<dbReference type="PANTHER" id="PTHR34857">
    <property type="entry name" value="SLL0384 PROTEIN"/>
    <property type="match status" value="1"/>
</dbReference>
<feature type="transmembrane region" description="Helical" evidence="6">
    <location>
        <begin position="66"/>
        <end position="85"/>
    </location>
</feature>
<gene>
    <name evidence="7" type="ORF">FWJ32_12910</name>
</gene>
<dbReference type="PANTHER" id="PTHR34857:SF2">
    <property type="entry name" value="SLL0384 PROTEIN"/>
    <property type="match status" value="1"/>
</dbReference>
<evidence type="ECO:0000256" key="6">
    <source>
        <dbReference type="SAM" id="Phobius"/>
    </source>
</evidence>
<feature type="transmembrane region" description="Helical" evidence="6">
    <location>
        <begin position="20"/>
        <end position="36"/>
    </location>
</feature>
<protein>
    <submittedName>
        <fullName evidence="7">Energy-coupling factor transporter transmembrane protein EcfT</fullName>
    </submittedName>
</protein>
<feature type="transmembrane region" description="Helical" evidence="6">
    <location>
        <begin position="236"/>
        <end position="254"/>
    </location>
</feature>
<evidence type="ECO:0000256" key="1">
    <source>
        <dbReference type="ARBA" id="ARBA00004141"/>
    </source>
</evidence>
<name>A0A5D8Q759_9THEO</name>
<dbReference type="InterPro" id="IPR003339">
    <property type="entry name" value="ABC/ECF_trnsptr_transmembrane"/>
</dbReference>
<feature type="transmembrane region" description="Helical" evidence="6">
    <location>
        <begin position="105"/>
        <end position="126"/>
    </location>
</feature>
<keyword evidence="4 6" id="KW-1133">Transmembrane helix</keyword>
<dbReference type="RefSeq" id="WP_149546376.1">
    <property type="nucleotide sequence ID" value="NZ_VTPS01000035.1"/>
</dbReference>
<dbReference type="InterPro" id="IPR051611">
    <property type="entry name" value="ECF_transporter_component"/>
</dbReference>
<evidence type="ECO:0000256" key="3">
    <source>
        <dbReference type="ARBA" id="ARBA00022692"/>
    </source>
</evidence>
<evidence type="ECO:0000313" key="7">
    <source>
        <dbReference type="EMBL" id="TZE80277.1"/>
    </source>
</evidence>
<evidence type="ECO:0000256" key="4">
    <source>
        <dbReference type="ARBA" id="ARBA00022989"/>
    </source>
</evidence>
<evidence type="ECO:0000313" key="8">
    <source>
        <dbReference type="Proteomes" id="UP000322976"/>
    </source>
</evidence>
<dbReference type="Proteomes" id="UP000322976">
    <property type="component" value="Unassembled WGS sequence"/>
</dbReference>
<keyword evidence="5 6" id="KW-0472">Membrane</keyword>
<evidence type="ECO:0000256" key="2">
    <source>
        <dbReference type="ARBA" id="ARBA00022475"/>
    </source>
</evidence>
<evidence type="ECO:0000256" key="5">
    <source>
        <dbReference type="ARBA" id="ARBA00023136"/>
    </source>
</evidence>
<dbReference type="CDD" id="cd16914">
    <property type="entry name" value="EcfT"/>
    <property type="match status" value="1"/>
</dbReference>
<dbReference type="GO" id="GO:0005886">
    <property type="term" value="C:plasma membrane"/>
    <property type="evidence" value="ECO:0007669"/>
    <property type="project" value="UniProtKB-ARBA"/>
</dbReference>
<reference evidence="7 8" key="1">
    <citation type="submission" date="2019-08" db="EMBL/GenBank/DDBJ databases">
        <title>Calorimonas adulescens gen. nov., sp. nov., an anaerobic thermophilic bacterium from Sakhalin hot spring.</title>
        <authorList>
            <person name="Khomyakova M.A."/>
            <person name="Merkel A.Y."/>
            <person name="Novikov A."/>
            <person name="Bonch-Osmolovskaya E.A."/>
            <person name="Slobodkin A.I."/>
        </authorList>
    </citation>
    <scope>NUCLEOTIDE SEQUENCE [LARGE SCALE GENOMIC DNA]</scope>
    <source>
        <strain evidence="7 8">A05MB</strain>
    </source>
</reference>
<sequence length="255" mass="28543">MRTLSLYQEGNSIIHKIDPITKIIFVLITILIPIIMGTLNSAFAFLLISLTLVIIAGVIKKVLPIVGFTSIILVTVIIIQGLYYFNNRTPFFAIGTVVFYKEGLLYALEIILRIYSIINSVSLLMFTTKPSDLVEALVKKGLSPRIGYVFSSVLQIIPQMMSTVDTIIDAQRSRGMEVEGSFSRRIRAFIPLIGPAVISSLIDTKERAMALEVRAFNSRYKKTFLNEGTTFKYADVMQVSLISILIISIVLRFVH</sequence>
<dbReference type="EMBL" id="VTPS01000035">
    <property type="protein sequence ID" value="TZE80277.1"/>
    <property type="molecule type" value="Genomic_DNA"/>
</dbReference>
<comment type="caution">
    <text evidence="7">The sequence shown here is derived from an EMBL/GenBank/DDBJ whole genome shotgun (WGS) entry which is preliminary data.</text>
</comment>
<accession>A0A5D8Q759</accession>
<dbReference type="AlphaFoldDB" id="A0A5D8Q759"/>
<keyword evidence="2" id="KW-1003">Cell membrane</keyword>